<dbReference type="EMBL" id="MU825607">
    <property type="protein sequence ID" value="KAJ7388140.1"/>
    <property type="molecule type" value="Genomic_DNA"/>
</dbReference>
<dbReference type="CDD" id="cd08521">
    <property type="entry name" value="C2A_SLP"/>
    <property type="match status" value="1"/>
</dbReference>
<feature type="compositionally biased region" description="Basic and acidic residues" evidence="4">
    <location>
        <begin position="192"/>
        <end position="204"/>
    </location>
</feature>
<keyword evidence="2" id="KW-0677">Repeat</keyword>
<dbReference type="GO" id="GO:0005886">
    <property type="term" value="C:plasma membrane"/>
    <property type="evidence" value="ECO:0007669"/>
    <property type="project" value="TreeGrafter"/>
</dbReference>
<accession>A0A9X0D613</accession>
<dbReference type="InterPro" id="IPR001565">
    <property type="entry name" value="Synaptotagmin"/>
</dbReference>
<reference evidence="6" key="1">
    <citation type="submission" date="2023-01" db="EMBL/GenBank/DDBJ databases">
        <title>Genome assembly of the deep-sea coral Lophelia pertusa.</title>
        <authorList>
            <person name="Herrera S."/>
            <person name="Cordes E."/>
        </authorList>
    </citation>
    <scope>NUCLEOTIDE SEQUENCE</scope>
    <source>
        <strain evidence="6">USNM1676648</strain>
        <tissue evidence="6">Polyp</tissue>
    </source>
</reference>
<evidence type="ECO:0000313" key="7">
    <source>
        <dbReference type="Proteomes" id="UP001163046"/>
    </source>
</evidence>
<keyword evidence="7" id="KW-1185">Reference proteome</keyword>
<dbReference type="SMART" id="SM00239">
    <property type="entry name" value="C2"/>
    <property type="match status" value="1"/>
</dbReference>
<dbReference type="Pfam" id="PF00168">
    <property type="entry name" value="C2"/>
    <property type="match status" value="1"/>
</dbReference>
<comment type="subcellular location">
    <subcellularLocation>
        <location evidence="1">Membrane</location>
    </subcellularLocation>
</comment>
<dbReference type="AlphaFoldDB" id="A0A9X0D613"/>
<dbReference type="Gene3D" id="2.60.40.150">
    <property type="entry name" value="C2 domain"/>
    <property type="match status" value="1"/>
</dbReference>
<dbReference type="SUPFAM" id="SSF49562">
    <property type="entry name" value="C2 domain (Calcium/lipid-binding domain, CaLB)"/>
    <property type="match status" value="1"/>
</dbReference>
<comment type="caution">
    <text evidence="6">The sequence shown here is derived from an EMBL/GenBank/DDBJ whole genome shotgun (WGS) entry which is preliminary data.</text>
</comment>
<evidence type="ECO:0000256" key="2">
    <source>
        <dbReference type="ARBA" id="ARBA00022737"/>
    </source>
</evidence>
<evidence type="ECO:0000256" key="4">
    <source>
        <dbReference type="SAM" id="MobiDB-lite"/>
    </source>
</evidence>
<feature type="region of interest" description="Disordered" evidence="4">
    <location>
        <begin position="173"/>
        <end position="204"/>
    </location>
</feature>
<dbReference type="PANTHER" id="PTHR45716">
    <property type="entry name" value="BITESIZE, ISOFORM I"/>
    <property type="match status" value="1"/>
</dbReference>
<feature type="domain" description="C2" evidence="5">
    <location>
        <begin position="23"/>
        <end position="146"/>
    </location>
</feature>
<feature type="non-terminal residue" evidence="6">
    <location>
        <position position="1"/>
    </location>
</feature>
<name>A0A9X0D613_9CNID</name>
<dbReference type="GO" id="GO:0006887">
    <property type="term" value="P:exocytosis"/>
    <property type="evidence" value="ECO:0007669"/>
    <property type="project" value="TreeGrafter"/>
</dbReference>
<dbReference type="GO" id="GO:0042043">
    <property type="term" value="F:neurexin family protein binding"/>
    <property type="evidence" value="ECO:0007669"/>
    <property type="project" value="TreeGrafter"/>
</dbReference>
<protein>
    <submittedName>
        <fullName evidence="6">Protein kinase C conserved region 2 (CalB)</fullName>
    </submittedName>
</protein>
<dbReference type="OrthoDB" id="10072397at2759"/>
<dbReference type="PROSITE" id="PS50004">
    <property type="entry name" value="C2"/>
    <property type="match status" value="1"/>
</dbReference>
<evidence type="ECO:0000313" key="6">
    <source>
        <dbReference type="EMBL" id="KAJ7388140.1"/>
    </source>
</evidence>
<dbReference type="GO" id="GO:0016301">
    <property type="term" value="F:kinase activity"/>
    <property type="evidence" value="ECO:0007669"/>
    <property type="project" value="UniProtKB-KW"/>
</dbReference>
<dbReference type="InterPro" id="IPR035892">
    <property type="entry name" value="C2_domain_sf"/>
</dbReference>
<keyword evidence="3" id="KW-0472">Membrane</keyword>
<dbReference type="PRINTS" id="PR00399">
    <property type="entry name" value="SYNAPTOTAGMN"/>
</dbReference>
<evidence type="ECO:0000256" key="1">
    <source>
        <dbReference type="ARBA" id="ARBA00004370"/>
    </source>
</evidence>
<organism evidence="6 7">
    <name type="scientific">Desmophyllum pertusum</name>
    <dbReference type="NCBI Taxonomy" id="174260"/>
    <lineage>
        <taxon>Eukaryota</taxon>
        <taxon>Metazoa</taxon>
        <taxon>Cnidaria</taxon>
        <taxon>Anthozoa</taxon>
        <taxon>Hexacorallia</taxon>
        <taxon>Scleractinia</taxon>
        <taxon>Caryophylliina</taxon>
        <taxon>Caryophylliidae</taxon>
        <taxon>Desmophyllum</taxon>
    </lineage>
</organism>
<gene>
    <name evidence="6" type="primary">SYTL5_4</name>
    <name evidence="6" type="ORF">OS493_039569</name>
</gene>
<evidence type="ECO:0000256" key="3">
    <source>
        <dbReference type="ARBA" id="ARBA00023136"/>
    </source>
</evidence>
<feature type="compositionally biased region" description="Basic residues" evidence="4">
    <location>
        <begin position="177"/>
        <end position="187"/>
    </location>
</feature>
<dbReference type="PANTHER" id="PTHR45716:SF2">
    <property type="entry name" value="BITESIZE, ISOFORM I"/>
    <property type="match status" value="1"/>
</dbReference>
<proteinExistence type="predicted"/>
<evidence type="ECO:0000259" key="5">
    <source>
        <dbReference type="PROSITE" id="PS50004"/>
    </source>
</evidence>
<dbReference type="Proteomes" id="UP001163046">
    <property type="component" value="Unassembled WGS sequence"/>
</dbReference>
<dbReference type="InterPro" id="IPR000008">
    <property type="entry name" value="C2_dom"/>
</dbReference>
<keyword evidence="6" id="KW-0418">Kinase</keyword>
<sequence>GSRESIVSYYSDAGEGRFGNVTVTGELLFGLKFNKHKHQLEVQIHRAKDIAPADEKKGRSDPYVKVYLLPDKTKGGKRKTKSKKNTLNPDFDEILTFKIGFEEMLTPTLWLAMWNHDTFGHNDFLGEVMLPLDTYQESGFSWDDPSPNCEPEPSLMAYCGDLTVSMMYETGGGVQKDKKKKNKKSGGKLHIQLKEARNLPAKDF</sequence>
<dbReference type="PRINTS" id="PR00360">
    <property type="entry name" value="C2DOMAIN"/>
</dbReference>
<dbReference type="GO" id="GO:0070382">
    <property type="term" value="C:exocytic vesicle"/>
    <property type="evidence" value="ECO:0007669"/>
    <property type="project" value="TreeGrafter"/>
</dbReference>
<dbReference type="FunFam" id="2.60.40.150:FF:000006">
    <property type="entry name" value="Synaptotagmin-like 5, isoform CRA_a"/>
    <property type="match status" value="1"/>
</dbReference>
<keyword evidence="6" id="KW-0808">Transferase</keyword>